<gene>
    <name evidence="1" type="ORF">CEV31_3524</name>
</gene>
<dbReference type="AlphaFoldDB" id="A0A256FDU8"/>
<dbReference type="EMBL" id="NNRJ01000054">
    <property type="protein sequence ID" value="OYR13025.1"/>
    <property type="molecule type" value="Genomic_DNA"/>
</dbReference>
<dbReference type="Proteomes" id="UP000215590">
    <property type="component" value="Unassembled WGS sequence"/>
</dbReference>
<organism evidence="1 2">
    <name type="scientific">Brucella thiophenivorans</name>
    <dbReference type="NCBI Taxonomy" id="571255"/>
    <lineage>
        <taxon>Bacteria</taxon>
        <taxon>Pseudomonadati</taxon>
        <taxon>Pseudomonadota</taxon>
        <taxon>Alphaproteobacteria</taxon>
        <taxon>Hyphomicrobiales</taxon>
        <taxon>Brucellaceae</taxon>
        <taxon>Brucella/Ochrobactrum group</taxon>
        <taxon>Brucella</taxon>
    </lineage>
</organism>
<evidence type="ECO:0000313" key="1">
    <source>
        <dbReference type="EMBL" id="OYR13025.1"/>
    </source>
</evidence>
<reference evidence="1 2" key="1">
    <citation type="submission" date="2017-07" db="EMBL/GenBank/DDBJ databases">
        <title>Phylogenetic study on the rhizospheric bacterium Ochrobactrum sp. A44.</title>
        <authorList>
            <person name="Krzyzanowska D.M."/>
            <person name="Ossowicki A."/>
            <person name="Rajewska M."/>
            <person name="Maciag T."/>
            <person name="Kaczynski Z."/>
            <person name="Czerwicka M."/>
            <person name="Jafra S."/>
        </authorList>
    </citation>
    <scope>NUCLEOTIDE SEQUENCE [LARGE SCALE GENOMIC DNA]</scope>
    <source>
        <strain evidence="1 2">DSM 7216</strain>
    </source>
</reference>
<name>A0A256FDU8_9HYPH</name>
<sequence length="344" mass="38994">MPWSVAQKVLAECEVHRSMGWDRTLEQISDTKADYSQQTDILTEALREHILCGEKASTFFSLDKEAAVRLRRAVTGLSVEKNSFQTAYPFVLSEDELSKQPLGAQLTAIEAFENGTAIVFCSPRILTSREALNEKDFPNEAAQLFSKFDEIVGLKIRRFHAFDIVWIPNDSDLIDIRIDFPNGAQIDQTLAALKNTIKCFNALMGEETLSQEVNLFPLIDRMYFAANEGHVVELGFGTSTASLKHEKMRRKGLCLRQETYHKGGSNALKTKIEPHRISIVWRRIIDAETFSTPELSLNSNSRASGSENPVLSTAFVHKCMGFEDYLFVRERIEHYLYSENITIE</sequence>
<proteinExistence type="predicted"/>
<comment type="caution">
    <text evidence="1">The sequence shown here is derived from an EMBL/GenBank/DDBJ whole genome shotgun (WGS) entry which is preliminary data.</text>
</comment>
<protein>
    <submittedName>
        <fullName evidence="1">Uncharacterized protein</fullName>
    </submittedName>
</protein>
<evidence type="ECO:0000313" key="2">
    <source>
        <dbReference type="Proteomes" id="UP000215590"/>
    </source>
</evidence>
<keyword evidence="2" id="KW-1185">Reference proteome</keyword>
<accession>A0A256FDU8</accession>